<protein>
    <submittedName>
        <fullName evidence="1">Uncharacterized protein</fullName>
    </submittedName>
</protein>
<dbReference type="EMBL" id="CM023470">
    <property type="protein sequence ID" value="KAH7980708.1"/>
    <property type="molecule type" value="Genomic_DNA"/>
</dbReference>
<gene>
    <name evidence="1" type="ORF">HPB49_018428</name>
</gene>
<name>A0ACB8E255_DERSI</name>
<dbReference type="Proteomes" id="UP000821865">
    <property type="component" value="Chromosome 1"/>
</dbReference>
<reference evidence="1" key="1">
    <citation type="submission" date="2020-05" db="EMBL/GenBank/DDBJ databases">
        <title>Large-scale comparative analyses of tick genomes elucidate their genetic diversity and vector capacities.</title>
        <authorList>
            <person name="Jia N."/>
            <person name="Wang J."/>
            <person name="Shi W."/>
            <person name="Du L."/>
            <person name="Sun Y."/>
            <person name="Zhan W."/>
            <person name="Jiang J."/>
            <person name="Wang Q."/>
            <person name="Zhang B."/>
            <person name="Ji P."/>
            <person name="Sakyi L.B."/>
            <person name="Cui X."/>
            <person name="Yuan T."/>
            <person name="Jiang B."/>
            <person name="Yang W."/>
            <person name="Lam T.T.-Y."/>
            <person name="Chang Q."/>
            <person name="Ding S."/>
            <person name="Wang X."/>
            <person name="Zhu J."/>
            <person name="Ruan X."/>
            <person name="Zhao L."/>
            <person name="Wei J."/>
            <person name="Que T."/>
            <person name="Du C."/>
            <person name="Cheng J."/>
            <person name="Dai P."/>
            <person name="Han X."/>
            <person name="Huang E."/>
            <person name="Gao Y."/>
            <person name="Liu J."/>
            <person name="Shao H."/>
            <person name="Ye R."/>
            <person name="Li L."/>
            <person name="Wei W."/>
            <person name="Wang X."/>
            <person name="Wang C."/>
            <person name="Yang T."/>
            <person name="Huo Q."/>
            <person name="Li W."/>
            <person name="Guo W."/>
            <person name="Chen H."/>
            <person name="Zhou L."/>
            <person name="Ni X."/>
            <person name="Tian J."/>
            <person name="Zhou Y."/>
            <person name="Sheng Y."/>
            <person name="Liu T."/>
            <person name="Pan Y."/>
            <person name="Xia L."/>
            <person name="Li J."/>
            <person name="Zhao F."/>
            <person name="Cao W."/>
        </authorList>
    </citation>
    <scope>NUCLEOTIDE SEQUENCE</scope>
    <source>
        <strain evidence="1">Dsil-2018</strain>
    </source>
</reference>
<proteinExistence type="predicted"/>
<accession>A0ACB8E255</accession>
<comment type="caution">
    <text evidence="1">The sequence shown here is derived from an EMBL/GenBank/DDBJ whole genome shotgun (WGS) entry which is preliminary data.</text>
</comment>
<evidence type="ECO:0000313" key="1">
    <source>
        <dbReference type="EMBL" id="KAH7980708.1"/>
    </source>
</evidence>
<organism evidence="1 2">
    <name type="scientific">Dermacentor silvarum</name>
    <name type="common">Tick</name>
    <dbReference type="NCBI Taxonomy" id="543639"/>
    <lineage>
        <taxon>Eukaryota</taxon>
        <taxon>Metazoa</taxon>
        <taxon>Ecdysozoa</taxon>
        <taxon>Arthropoda</taxon>
        <taxon>Chelicerata</taxon>
        <taxon>Arachnida</taxon>
        <taxon>Acari</taxon>
        <taxon>Parasitiformes</taxon>
        <taxon>Ixodida</taxon>
        <taxon>Ixodoidea</taxon>
        <taxon>Ixodidae</taxon>
        <taxon>Rhipicephalinae</taxon>
        <taxon>Dermacentor</taxon>
    </lineage>
</organism>
<sequence length="820" mass="89691">MSASSRSTKSSRSSAISAAPERSTNSVFAVGHVDVAVPRPSDKDKRKFHGSLLSSKSRKHQRRKRSSATDIADDAKAVRDDMVENVLAGVVEKTATTSVRAPVPGNDDQSKTSSHTSGGAQPAGILKAPSLGPRSSIGGESQGHDMSVVPLPSYVGTPDTTADRKCKLVVTSPSDGAAGVASPQQDTSLVHHEGKKARFGVPSLKVVSPLTSTSTSRWVWILKVAAILTLIVVAVAGTLLVAFWLLHSGSRAEGDLFCESDDCHHHEALIGARLNRSMDPCADFSAFVCSAWMASSVYRSLSTQQDVVGTWSMRFHSLLNAGQVHMEASSKALGMLQLCKDRPNEMVTSGVAALRKFMDERNISWPKQPKPNIRPLGVLLDLDFNWAVALWFHELLEGSRTPSVEQILLRSIEKTVKNIPSNEWIASLNKNSRVDPVLTGEDRVIVTHDALLSAIDNITRTYENGEILENVAWLFLQAVGPIADFALLAPSRESVGNAPGDTTDRASAEREAFCAAQVEWAYRFLIISLYTLTSFPNDERQKIDAGLRVIREAALNKVGGAARLDRLSKQRAQVKLNDTVTLLWPAENLIGDSSISIMYSGFPNTDTTFAALWLRLREAFHDLSQNTMYDDALHMPPNLDLPLLDYDYVLNTVRISVQALSAPVFYAQGTQAMFYGGLGFLYAVQLVRALDKYGLRINSSGQVTGLWLSSTWQHAVNDVDKCLDGYTTHFPEIPALEISYRALEQALGQSSDSHQRLRDGFTERQQFFVTLCFLMCSIPGAEPPGDCNKAVMNFPPFASEFGCPVNSRMRPAKPCTFFDE</sequence>
<evidence type="ECO:0000313" key="2">
    <source>
        <dbReference type="Proteomes" id="UP000821865"/>
    </source>
</evidence>
<keyword evidence="2" id="KW-1185">Reference proteome</keyword>